<evidence type="ECO:0000313" key="3">
    <source>
        <dbReference type="WBParaSite" id="jg12644"/>
    </source>
</evidence>
<name>A0A915CVE4_9BILA</name>
<dbReference type="Pfam" id="PF18403">
    <property type="entry name" value="Thioredoxin_15"/>
    <property type="match status" value="1"/>
</dbReference>
<keyword evidence="2" id="KW-1185">Reference proteome</keyword>
<dbReference type="WBParaSite" id="jg12644">
    <property type="protein sequence ID" value="jg12644"/>
    <property type="gene ID" value="jg12644"/>
</dbReference>
<reference evidence="3" key="1">
    <citation type="submission" date="2022-11" db="UniProtKB">
        <authorList>
            <consortium name="WormBaseParasite"/>
        </authorList>
    </citation>
    <scope>IDENTIFICATION</scope>
</reference>
<organism evidence="2 3">
    <name type="scientific">Ditylenchus dipsaci</name>
    <dbReference type="NCBI Taxonomy" id="166011"/>
    <lineage>
        <taxon>Eukaryota</taxon>
        <taxon>Metazoa</taxon>
        <taxon>Ecdysozoa</taxon>
        <taxon>Nematoda</taxon>
        <taxon>Chromadorea</taxon>
        <taxon>Rhabditida</taxon>
        <taxon>Tylenchina</taxon>
        <taxon>Tylenchomorpha</taxon>
        <taxon>Sphaerularioidea</taxon>
        <taxon>Anguinidae</taxon>
        <taxon>Anguininae</taxon>
        <taxon>Ditylenchus</taxon>
    </lineage>
</organism>
<evidence type="ECO:0000259" key="1">
    <source>
        <dbReference type="Pfam" id="PF18403"/>
    </source>
</evidence>
<accession>A0A915CVE4</accession>
<dbReference type="Proteomes" id="UP000887574">
    <property type="component" value="Unplaced"/>
</dbReference>
<proteinExistence type="predicted"/>
<dbReference type="InterPro" id="IPR040525">
    <property type="entry name" value="UGGT_TRXL_4"/>
</dbReference>
<protein>
    <recommendedName>
        <fullName evidence="1">UDP-glucose:glycoprotein glucosyltransferase thioredoxin-like domain-containing protein</fullName>
    </recommendedName>
</protein>
<dbReference type="AlphaFoldDB" id="A0A915CVE4"/>
<evidence type="ECO:0000313" key="2">
    <source>
        <dbReference type="Proteomes" id="UP000887574"/>
    </source>
</evidence>
<sequence length="110" mass="12144">MFEGVGSHRDANILNCQLYGPFDSNETFEVQDFFLLEKIMERKGAKAVAARIDEWKVTKEGGKSSDVVLRSVAVITKYAAKKKRQLVDLAGDSESVVSLVARTTASQFLS</sequence>
<feature type="domain" description="UDP-glucose:glycoprotein glucosyltransferase thioredoxin-like" evidence="1">
    <location>
        <begin position="9"/>
        <end position="73"/>
    </location>
</feature>